<dbReference type="Gene3D" id="3.30.565.10">
    <property type="entry name" value="Histidine kinase-like ATPase, C-terminal domain"/>
    <property type="match status" value="1"/>
</dbReference>
<evidence type="ECO:0000256" key="1">
    <source>
        <dbReference type="ARBA" id="ARBA00022527"/>
    </source>
</evidence>
<dbReference type="SUPFAM" id="SSF55874">
    <property type="entry name" value="ATPase domain of HSP90 chaperone/DNA topoisomerase II/histidine kinase"/>
    <property type="match status" value="1"/>
</dbReference>
<gene>
    <name evidence="3" type="ORF">ACFH04_13235</name>
</gene>
<name>A0ABV6TFU5_9ACTN</name>
<protein>
    <submittedName>
        <fullName evidence="3">ATP-binding protein</fullName>
    </submittedName>
</protein>
<evidence type="ECO:0000313" key="3">
    <source>
        <dbReference type="EMBL" id="MFC0844663.1"/>
    </source>
</evidence>
<keyword evidence="4" id="KW-1185">Reference proteome</keyword>
<dbReference type="InterPro" id="IPR036890">
    <property type="entry name" value="HATPase_C_sf"/>
</dbReference>
<keyword evidence="3" id="KW-0547">Nucleotide-binding</keyword>
<organism evidence="3 4">
    <name type="scientific">Streptomyces noboritoensis</name>
    <dbReference type="NCBI Taxonomy" id="67337"/>
    <lineage>
        <taxon>Bacteria</taxon>
        <taxon>Bacillati</taxon>
        <taxon>Actinomycetota</taxon>
        <taxon>Actinomycetes</taxon>
        <taxon>Kitasatosporales</taxon>
        <taxon>Streptomycetaceae</taxon>
        <taxon>Streptomyces</taxon>
    </lineage>
</organism>
<dbReference type="CDD" id="cd16936">
    <property type="entry name" value="HATPase_RsbW-like"/>
    <property type="match status" value="1"/>
</dbReference>
<dbReference type="PANTHER" id="PTHR35526">
    <property type="entry name" value="ANTI-SIGMA-F FACTOR RSBW-RELATED"/>
    <property type="match status" value="1"/>
</dbReference>
<dbReference type="GO" id="GO:0005524">
    <property type="term" value="F:ATP binding"/>
    <property type="evidence" value="ECO:0007669"/>
    <property type="project" value="UniProtKB-KW"/>
</dbReference>
<keyword evidence="1" id="KW-0723">Serine/threonine-protein kinase</keyword>
<dbReference type="PANTHER" id="PTHR35526:SF3">
    <property type="entry name" value="ANTI-SIGMA-F FACTOR RSBW"/>
    <property type="match status" value="1"/>
</dbReference>
<dbReference type="InterPro" id="IPR050267">
    <property type="entry name" value="Anti-sigma-factor_SerPK"/>
</dbReference>
<keyword evidence="1" id="KW-0808">Transferase</keyword>
<accession>A0ABV6TFU5</accession>
<reference evidence="3 4" key="1">
    <citation type="submission" date="2024-09" db="EMBL/GenBank/DDBJ databases">
        <authorList>
            <person name="Sun Q."/>
            <person name="Mori K."/>
        </authorList>
    </citation>
    <scope>NUCLEOTIDE SEQUENCE [LARGE SCALE GENOMIC DNA]</scope>
    <source>
        <strain evidence="3 4">JCM 4557</strain>
    </source>
</reference>
<feature type="domain" description="Histidine kinase/HSP90-like ATPase" evidence="2">
    <location>
        <begin position="29"/>
        <end position="136"/>
    </location>
</feature>
<evidence type="ECO:0000313" key="4">
    <source>
        <dbReference type="Proteomes" id="UP001589887"/>
    </source>
</evidence>
<sequence>MTARQTRIGGIPMPILVTRFAVAGAGEGVAQARQEVVERVRRWGVRLDDDSEGTVRLVTSELVTNAVVHGEEPIAVGLYHRPGRLVIEVLDSSPRQPMRGSAGSEEEFGRGWLLVDALAVSAGWEPTEQGKRVWAQLELPSSAPAIRAAVLRQFFRRRSHVEAPHTSAPAAVR</sequence>
<proteinExistence type="predicted"/>
<dbReference type="InterPro" id="IPR003594">
    <property type="entry name" value="HATPase_dom"/>
</dbReference>
<evidence type="ECO:0000259" key="2">
    <source>
        <dbReference type="Pfam" id="PF13581"/>
    </source>
</evidence>
<keyword evidence="3" id="KW-0067">ATP-binding</keyword>
<dbReference type="RefSeq" id="WP_394319050.1">
    <property type="nucleotide sequence ID" value="NZ_JBHMQV010000009.1"/>
</dbReference>
<dbReference type="Proteomes" id="UP001589887">
    <property type="component" value="Unassembled WGS sequence"/>
</dbReference>
<comment type="caution">
    <text evidence="3">The sequence shown here is derived from an EMBL/GenBank/DDBJ whole genome shotgun (WGS) entry which is preliminary data.</text>
</comment>
<dbReference type="Pfam" id="PF13581">
    <property type="entry name" value="HATPase_c_2"/>
    <property type="match status" value="1"/>
</dbReference>
<dbReference type="EMBL" id="JBHMQV010000009">
    <property type="protein sequence ID" value="MFC0844663.1"/>
    <property type="molecule type" value="Genomic_DNA"/>
</dbReference>
<keyword evidence="1" id="KW-0418">Kinase</keyword>